<dbReference type="InterPro" id="IPR008367">
    <property type="entry name" value="Regucalcin"/>
</dbReference>
<comment type="caution">
    <text evidence="17">The sequence shown here is derived from an EMBL/GenBank/DDBJ whole genome shotgun (WGS) entry which is preliminary data.</text>
</comment>
<dbReference type="EMBL" id="JBDJPC010000006">
    <property type="protein sequence ID" value="KAL1497758.1"/>
    <property type="molecule type" value="Genomic_DNA"/>
</dbReference>
<dbReference type="Gene3D" id="2.120.10.30">
    <property type="entry name" value="TolB, C-terminal domain"/>
    <property type="match status" value="1"/>
</dbReference>
<dbReference type="SUPFAM" id="SSF63829">
    <property type="entry name" value="Calcium-dependent phosphotriesterase"/>
    <property type="match status" value="1"/>
</dbReference>
<feature type="binding site" evidence="15">
    <location>
        <position position="83"/>
    </location>
    <ligand>
        <name>a divalent metal cation</name>
        <dbReference type="ChEBI" id="CHEBI:60240"/>
    </ligand>
</feature>
<dbReference type="GO" id="GO:0005737">
    <property type="term" value="C:cytoplasm"/>
    <property type="evidence" value="ECO:0007669"/>
    <property type="project" value="UniProtKB-SubCell"/>
</dbReference>
<sequence>MKPLSYGFMGFRYRVLTTVSQQFPQSRFNDGKADKQGRVWIGTMGYEDPQTRALDANQGILYKMTKDSLISPKVEVAPVNISNGLCWNKANNRMYYIDTPTRQVIEYEFDDEKGDISNPRVAVDISKFPYVTGNPDGMTIDQDDNLWIALYLGGSVIKANPRNGQLLQVIPIPARDVTSVIWGGPNLDILFVTTSRYHLSEAERRMYPAAGSVFAITNLKQRGMPPYYADLVNSVRRAVSVSKNFIFYDWF</sequence>
<evidence type="ECO:0000256" key="2">
    <source>
        <dbReference type="ARBA" id="ARBA00001913"/>
    </source>
</evidence>
<evidence type="ECO:0000256" key="8">
    <source>
        <dbReference type="ARBA" id="ARBA00016808"/>
    </source>
</evidence>
<evidence type="ECO:0000313" key="17">
    <source>
        <dbReference type="EMBL" id="KAL1497758.1"/>
    </source>
</evidence>
<keyword evidence="15" id="KW-0862">Zinc</keyword>
<dbReference type="PANTHER" id="PTHR10907:SF47">
    <property type="entry name" value="REGUCALCIN"/>
    <property type="match status" value="1"/>
</dbReference>
<comment type="subcellular location">
    <subcellularLocation>
        <location evidence="5">Cytoplasm</location>
    </subcellularLocation>
</comment>
<comment type="catalytic activity">
    <reaction evidence="1">
        <text>D-glucono-1,5-lactone + H2O = D-gluconate + H(+)</text>
        <dbReference type="Rhea" id="RHEA:10440"/>
        <dbReference type="ChEBI" id="CHEBI:15377"/>
        <dbReference type="ChEBI" id="CHEBI:15378"/>
        <dbReference type="ChEBI" id="CHEBI:16217"/>
        <dbReference type="ChEBI" id="CHEBI:18391"/>
        <dbReference type="EC" id="3.1.1.17"/>
    </reaction>
</comment>
<keyword evidence="18" id="KW-1185">Reference proteome</keyword>
<evidence type="ECO:0000256" key="7">
    <source>
        <dbReference type="ARBA" id="ARBA00013227"/>
    </source>
</evidence>
<evidence type="ECO:0000256" key="15">
    <source>
        <dbReference type="PIRSR" id="PIRSR605511-2"/>
    </source>
</evidence>
<dbReference type="GO" id="GO:0004341">
    <property type="term" value="F:gluconolactonase activity"/>
    <property type="evidence" value="ECO:0007669"/>
    <property type="project" value="UniProtKB-EC"/>
</dbReference>
<dbReference type="InterPro" id="IPR011042">
    <property type="entry name" value="6-blade_b-propeller_TolB-like"/>
</dbReference>
<keyword evidence="9" id="KW-0963">Cytoplasm</keyword>
<dbReference type="Proteomes" id="UP001566132">
    <property type="component" value="Unassembled WGS sequence"/>
</dbReference>
<evidence type="ECO:0000259" key="16">
    <source>
        <dbReference type="Pfam" id="PF08450"/>
    </source>
</evidence>
<feature type="binding site" evidence="15">
    <location>
        <position position="47"/>
    </location>
    <ligand>
        <name>substrate</name>
    </ligand>
</feature>
<accession>A0ABD1EPV0</accession>
<dbReference type="GO" id="GO:0046872">
    <property type="term" value="F:metal ion binding"/>
    <property type="evidence" value="ECO:0007669"/>
    <property type="project" value="UniProtKB-KW"/>
</dbReference>
<protein>
    <recommendedName>
        <fullName evidence="8">Regucalcin</fullName>
        <ecNumber evidence="7">3.1.1.17</ecNumber>
    </recommendedName>
    <alternativeName>
        <fullName evidence="13">Gluconolactonase</fullName>
    </alternativeName>
</protein>
<feature type="domain" description="SMP-30/Gluconolactonase/LRE-like region" evidence="16">
    <location>
        <begin position="15"/>
        <end position="195"/>
    </location>
</feature>
<dbReference type="InterPro" id="IPR005511">
    <property type="entry name" value="SMP-30"/>
</dbReference>
<dbReference type="PRINTS" id="PR01791">
    <property type="entry name" value="REGUCALCIN"/>
</dbReference>
<evidence type="ECO:0000256" key="11">
    <source>
        <dbReference type="ARBA" id="ARBA00022801"/>
    </source>
</evidence>
<dbReference type="AlphaFoldDB" id="A0ABD1EPV0"/>
<evidence type="ECO:0000256" key="14">
    <source>
        <dbReference type="PIRSR" id="PIRSR605511-1"/>
    </source>
</evidence>
<feature type="active site" description="Proton donor/acceptor" evidence="14">
    <location>
        <position position="136"/>
    </location>
</feature>
<gene>
    <name evidence="17" type="ORF">ABEB36_008661</name>
</gene>
<organism evidence="17 18">
    <name type="scientific">Hypothenemus hampei</name>
    <name type="common">Coffee berry borer</name>
    <dbReference type="NCBI Taxonomy" id="57062"/>
    <lineage>
        <taxon>Eukaryota</taxon>
        <taxon>Metazoa</taxon>
        <taxon>Ecdysozoa</taxon>
        <taxon>Arthropoda</taxon>
        <taxon>Hexapoda</taxon>
        <taxon>Insecta</taxon>
        <taxon>Pterygota</taxon>
        <taxon>Neoptera</taxon>
        <taxon>Endopterygota</taxon>
        <taxon>Coleoptera</taxon>
        <taxon>Polyphaga</taxon>
        <taxon>Cucujiformia</taxon>
        <taxon>Curculionidae</taxon>
        <taxon>Scolytinae</taxon>
        <taxon>Hypothenemus</taxon>
    </lineage>
</organism>
<dbReference type="Pfam" id="PF08450">
    <property type="entry name" value="SGL"/>
    <property type="match status" value="1"/>
</dbReference>
<comment type="cofactor">
    <cofactor evidence="2">
        <name>Ca(2+)</name>
        <dbReference type="ChEBI" id="CHEBI:29108"/>
    </cofactor>
</comment>
<evidence type="ECO:0000256" key="1">
    <source>
        <dbReference type="ARBA" id="ARBA00001589"/>
    </source>
</evidence>
<comment type="similarity">
    <text evidence="6">Belongs to the SMP-30/CGR1 family.</text>
</comment>
<dbReference type="PANTHER" id="PTHR10907">
    <property type="entry name" value="REGUCALCIN"/>
    <property type="match status" value="1"/>
</dbReference>
<proteinExistence type="inferred from homology"/>
<comment type="cofactor">
    <cofactor evidence="3">
        <name>Mn(2+)</name>
        <dbReference type="ChEBI" id="CHEBI:29035"/>
    </cofactor>
</comment>
<evidence type="ECO:0000256" key="12">
    <source>
        <dbReference type="ARBA" id="ARBA00022837"/>
    </source>
</evidence>
<dbReference type="PRINTS" id="PR01790">
    <property type="entry name" value="SMP30FAMILY"/>
</dbReference>
<name>A0ABD1EPV0_HYPHA</name>
<evidence type="ECO:0000256" key="6">
    <source>
        <dbReference type="ARBA" id="ARBA00008853"/>
    </source>
</evidence>
<evidence type="ECO:0000256" key="9">
    <source>
        <dbReference type="ARBA" id="ARBA00022490"/>
    </source>
</evidence>
<dbReference type="InterPro" id="IPR013658">
    <property type="entry name" value="SGL"/>
</dbReference>
<keyword evidence="11" id="KW-0378">Hydrolase</keyword>
<evidence type="ECO:0000313" key="18">
    <source>
        <dbReference type="Proteomes" id="UP001566132"/>
    </source>
</evidence>
<evidence type="ECO:0000256" key="4">
    <source>
        <dbReference type="ARBA" id="ARBA00001946"/>
    </source>
</evidence>
<feature type="binding site" evidence="15">
    <location>
        <position position="27"/>
    </location>
    <ligand>
        <name>substrate</name>
    </ligand>
</feature>
<comment type="cofactor">
    <cofactor evidence="15">
        <name>Zn(2+)</name>
        <dbReference type="ChEBI" id="CHEBI:29105"/>
    </cofactor>
    <text evidence="15">Binds 1 divalent metal cation per subunit.</text>
</comment>
<evidence type="ECO:0000256" key="10">
    <source>
        <dbReference type="ARBA" id="ARBA00022723"/>
    </source>
</evidence>
<dbReference type="EC" id="3.1.1.17" evidence="7"/>
<evidence type="ECO:0000256" key="5">
    <source>
        <dbReference type="ARBA" id="ARBA00004496"/>
    </source>
</evidence>
<reference evidence="17 18" key="1">
    <citation type="submission" date="2024-05" db="EMBL/GenBank/DDBJ databases">
        <title>Genetic variation in Jamaican populations of the coffee berry borer (Hypothenemus hampei).</title>
        <authorList>
            <person name="Errbii M."/>
            <person name="Myrie A."/>
        </authorList>
    </citation>
    <scope>NUCLEOTIDE SEQUENCE [LARGE SCALE GENOMIC DNA]</scope>
    <source>
        <strain evidence="17">JA-Hopewell-2020-01-JO</strain>
        <tissue evidence="17">Whole body</tissue>
    </source>
</reference>
<keyword evidence="10 15" id="KW-0479">Metal-binding</keyword>
<feature type="binding site" evidence="15">
    <location>
        <position position="136"/>
    </location>
    <ligand>
        <name>a divalent metal cation</name>
        <dbReference type="ChEBI" id="CHEBI:60240"/>
    </ligand>
</feature>
<feature type="binding site" evidence="15">
    <location>
        <position position="29"/>
    </location>
    <ligand>
        <name>substrate</name>
    </ligand>
</feature>
<keyword evidence="12" id="KW-0106">Calcium</keyword>
<comment type="cofactor">
    <cofactor evidence="4">
        <name>Mg(2+)</name>
        <dbReference type="ChEBI" id="CHEBI:18420"/>
    </cofactor>
</comment>
<evidence type="ECO:0000256" key="3">
    <source>
        <dbReference type="ARBA" id="ARBA00001936"/>
    </source>
</evidence>
<evidence type="ECO:0000256" key="13">
    <source>
        <dbReference type="ARBA" id="ARBA00032464"/>
    </source>
</evidence>